<dbReference type="Pfam" id="PF00534">
    <property type="entry name" value="Glycos_transf_1"/>
    <property type="match status" value="1"/>
</dbReference>
<evidence type="ECO:0000313" key="5">
    <source>
        <dbReference type="EMBL" id="GER86353.1"/>
    </source>
</evidence>
<protein>
    <submittedName>
        <fullName evidence="5">Glycosyl transferase</fullName>
    </submittedName>
</protein>
<keyword evidence="2 5" id="KW-0808">Transferase</keyword>
<dbReference type="InterPro" id="IPR028098">
    <property type="entry name" value="Glyco_trans_4-like_N"/>
</dbReference>
<proteinExistence type="predicted"/>
<dbReference type="AlphaFoldDB" id="A0A5J4KFG0"/>
<name>A0A5J4KFG0_9CHLR</name>
<keyword evidence="6" id="KW-1185">Reference proteome</keyword>
<comment type="caution">
    <text evidence="5">The sequence shown here is derived from an EMBL/GenBank/DDBJ whole genome shotgun (WGS) entry which is preliminary data.</text>
</comment>
<evidence type="ECO:0000256" key="1">
    <source>
        <dbReference type="ARBA" id="ARBA00022676"/>
    </source>
</evidence>
<evidence type="ECO:0000256" key="2">
    <source>
        <dbReference type="ARBA" id="ARBA00022679"/>
    </source>
</evidence>
<dbReference type="PANTHER" id="PTHR12526:SF629">
    <property type="entry name" value="TEICHURONIC ACID BIOSYNTHESIS GLYCOSYLTRANSFERASE TUAH-RELATED"/>
    <property type="match status" value="1"/>
</dbReference>
<keyword evidence="1" id="KW-0328">Glycosyltransferase</keyword>
<dbReference type="PANTHER" id="PTHR12526">
    <property type="entry name" value="GLYCOSYLTRANSFERASE"/>
    <property type="match status" value="1"/>
</dbReference>
<evidence type="ECO:0000259" key="4">
    <source>
        <dbReference type="Pfam" id="PF13439"/>
    </source>
</evidence>
<evidence type="ECO:0000313" key="6">
    <source>
        <dbReference type="Proteomes" id="UP000326912"/>
    </source>
</evidence>
<feature type="domain" description="Glycosyl transferase family 1" evidence="3">
    <location>
        <begin position="212"/>
        <end position="381"/>
    </location>
</feature>
<gene>
    <name evidence="5" type="ORF">KDW_05150</name>
</gene>
<dbReference type="GO" id="GO:0016757">
    <property type="term" value="F:glycosyltransferase activity"/>
    <property type="evidence" value="ECO:0007669"/>
    <property type="project" value="UniProtKB-KW"/>
</dbReference>
<dbReference type="EMBL" id="BKZW01000001">
    <property type="protein sequence ID" value="GER86353.1"/>
    <property type="molecule type" value="Genomic_DNA"/>
</dbReference>
<feature type="domain" description="Glycosyltransferase subfamily 4-like N-terminal" evidence="4">
    <location>
        <begin position="35"/>
        <end position="199"/>
    </location>
</feature>
<reference evidence="5 6" key="1">
    <citation type="submission" date="2019-10" db="EMBL/GenBank/DDBJ databases">
        <title>Dictyobacter vulcani sp. nov., within the class Ktedonobacteria, isolated from soil of volcanic Mt. Zao.</title>
        <authorList>
            <person name="Zheng Y."/>
            <person name="Wang C.M."/>
            <person name="Sakai Y."/>
            <person name="Abe K."/>
            <person name="Yokota A."/>
            <person name="Yabe S."/>
        </authorList>
    </citation>
    <scope>NUCLEOTIDE SEQUENCE [LARGE SCALE GENOMIC DNA]</scope>
    <source>
        <strain evidence="5 6">W12</strain>
    </source>
</reference>
<dbReference type="Gene3D" id="3.40.50.2000">
    <property type="entry name" value="Glycogen Phosphorylase B"/>
    <property type="match status" value="2"/>
</dbReference>
<accession>A0A5J4KFG0</accession>
<dbReference type="InterPro" id="IPR001296">
    <property type="entry name" value="Glyco_trans_1"/>
</dbReference>
<dbReference type="SUPFAM" id="SSF53756">
    <property type="entry name" value="UDP-Glycosyltransferase/glycogen phosphorylase"/>
    <property type="match status" value="1"/>
</dbReference>
<dbReference type="Pfam" id="PF13439">
    <property type="entry name" value="Glyco_transf_4"/>
    <property type="match status" value="1"/>
</dbReference>
<dbReference type="RefSeq" id="WP_162004889.1">
    <property type="nucleotide sequence ID" value="NZ_BKZW01000001.1"/>
</dbReference>
<evidence type="ECO:0000259" key="3">
    <source>
        <dbReference type="Pfam" id="PF00534"/>
    </source>
</evidence>
<organism evidence="5 6">
    <name type="scientific">Dictyobacter vulcani</name>
    <dbReference type="NCBI Taxonomy" id="2607529"/>
    <lineage>
        <taxon>Bacteria</taxon>
        <taxon>Bacillati</taxon>
        <taxon>Chloroflexota</taxon>
        <taxon>Ktedonobacteria</taxon>
        <taxon>Ktedonobacterales</taxon>
        <taxon>Dictyobacteraceae</taxon>
        <taxon>Dictyobacter</taxon>
    </lineage>
</organism>
<dbReference type="Proteomes" id="UP000326912">
    <property type="component" value="Unassembled WGS sequence"/>
</dbReference>
<sequence>MNTLFHFEHKVQNPVDRQSATKICMYLQGSARNNTCIMREATALVEAGYSVFIVDIETDCSRSATEELHGIRLKHIMMPSWFIPTRFKPWFIVKLVQVFILATLRLSSTPAEVYHAHDEIALPACYIVAWLQHKKLIFEAHEMPLSTAVVKKWKKLHSISQFILSHMMPLCAGVITVSPPLTQEIRACYGGPEISLVRNIPPLRVVPKKDLLRQYLRLRPNVRIALYQGNLQSDRGLDLLVHTAKFLEQNIVIVMMGESFEPTRSQLYTLIAKEKVAEQIRIIPPVPYEELLDWTASADIGLTILPPDYSVSIRMCLPNKFFEYLMAGLPVLSSPLDAISDIIRTYGVGQIVSPLTPAAIGAAINTFIHDHNALAVMRDNALNAAHNEFYWEKEKQQLIRLYRKVLMEQKERALS</sequence>